<keyword evidence="3" id="KW-0540">Nuclease</keyword>
<dbReference type="EMBL" id="AP022586">
    <property type="protein sequence ID" value="BBY17500.1"/>
    <property type="molecule type" value="Genomic_DNA"/>
</dbReference>
<name>A0AAD1IKQ0_9MYCO</name>
<dbReference type="AlphaFoldDB" id="A0AAD1IKQ0"/>
<organism evidence="3 4">
    <name type="scientific">Mycolicibacterium litorale</name>
    <dbReference type="NCBI Taxonomy" id="758802"/>
    <lineage>
        <taxon>Bacteria</taxon>
        <taxon>Bacillati</taxon>
        <taxon>Actinomycetota</taxon>
        <taxon>Actinomycetes</taxon>
        <taxon>Mycobacteriales</taxon>
        <taxon>Mycobacteriaceae</taxon>
        <taxon>Mycolicibacterium</taxon>
    </lineage>
</organism>
<evidence type="ECO:0000313" key="3">
    <source>
        <dbReference type="EMBL" id="BBY17500.1"/>
    </source>
</evidence>
<dbReference type="CDD" id="cd00085">
    <property type="entry name" value="HNHc"/>
    <property type="match status" value="1"/>
</dbReference>
<dbReference type="InterPro" id="IPR003870">
    <property type="entry name" value="DUF222"/>
</dbReference>
<dbReference type="Proteomes" id="UP000466607">
    <property type="component" value="Chromosome"/>
</dbReference>
<dbReference type="GO" id="GO:0004519">
    <property type="term" value="F:endonuclease activity"/>
    <property type="evidence" value="ECO:0007669"/>
    <property type="project" value="UniProtKB-KW"/>
</dbReference>
<gene>
    <name evidence="3" type="ORF">MLIT_30920</name>
</gene>
<accession>A0AAD1IKQ0</accession>
<dbReference type="InterPro" id="IPR003615">
    <property type="entry name" value="HNH_nuc"/>
</dbReference>
<feature type="region of interest" description="Disordered" evidence="1">
    <location>
        <begin position="306"/>
        <end position="358"/>
    </location>
</feature>
<feature type="compositionally biased region" description="Pro residues" evidence="1">
    <location>
        <begin position="347"/>
        <end position="356"/>
    </location>
</feature>
<keyword evidence="3" id="KW-0378">Hydrolase</keyword>
<proteinExistence type="predicted"/>
<feature type="domain" description="HNH nuclease" evidence="2">
    <location>
        <begin position="402"/>
        <end position="453"/>
    </location>
</feature>
<dbReference type="SMART" id="SM00507">
    <property type="entry name" value="HNHc"/>
    <property type="match status" value="1"/>
</dbReference>
<dbReference type="Pfam" id="PF02720">
    <property type="entry name" value="DUF222"/>
    <property type="match status" value="1"/>
</dbReference>
<evidence type="ECO:0000256" key="1">
    <source>
        <dbReference type="SAM" id="MobiDB-lite"/>
    </source>
</evidence>
<reference evidence="3 4" key="1">
    <citation type="journal article" date="2019" name="Emerg. Microbes Infect.">
        <title>Comprehensive subspecies identification of 175 nontuberculous mycobacteria species based on 7547 genomic profiles.</title>
        <authorList>
            <person name="Matsumoto Y."/>
            <person name="Kinjo T."/>
            <person name="Motooka D."/>
            <person name="Nabeya D."/>
            <person name="Jung N."/>
            <person name="Uechi K."/>
            <person name="Horii T."/>
            <person name="Iida T."/>
            <person name="Fujita J."/>
            <person name="Nakamura S."/>
        </authorList>
    </citation>
    <scope>NUCLEOTIDE SEQUENCE [LARGE SCALE GENOMIC DNA]</scope>
    <source>
        <strain evidence="3 4">JCM 17423</strain>
    </source>
</reference>
<keyword evidence="4" id="KW-1185">Reference proteome</keyword>
<keyword evidence="3" id="KW-0255">Endonuclease</keyword>
<protein>
    <submittedName>
        <fullName evidence="3">HNH endonuclease</fullName>
    </submittedName>
</protein>
<evidence type="ECO:0000313" key="4">
    <source>
        <dbReference type="Proteomes" id="UP000466607"/>
    </source>
</evidence>
<sequence length="555" mass="60064">MSWARGKIKRMFDGSLPGIGDFRALSDAELVAASAGWGRVESAAAARKLAAMAEVFRRRTGLDDAAERENWFIDAETSVFSELAAAHNISDRLAQTQTQRGVLLGDRLPKVAALFEQGSISDLLIRAIVYRTYLITDPDALAAVDAALAEQVTCWGPKSQAKTEAAIDALVEIHDPAALRRREPTTQTRDLEFGNPTDAPGFTTVYARMYSPDGVALEQHINAMAHAVCPDDPRTVKERRNDAFAALSTGKPLRCECDNPDCPASTLDRPAPNLIIHVITTQDALDQAQRGEAAAATAPVEGNAIAEPDTEPEAGFSAECNPVDADDDAPADGPEAVAHDGVSADPEPQPPAPSPTPASAFVIGGGVLSPVVLPAFLDRAKIRQLRRPGDAAPEPHYRPSIALQDFVRCRDLTCRFPGCDKPATLCDIDHTVPYPAGPTSASNLKCLCRKHHLLKTFWTGQTGWRDEQLADGTVIWTSPSGQTHITHPGSALLFPTLCTPTATARKGKTADATKNRGLMMPKRRRTRAQDRRYRIDAERRLNDDFVAERNKPPPF</sequence>
<evidence type="ECO:0000259" key="2">
    <source>
        <dbReference type="SMART" id="SM00507"/>
    </source>
</evidence>